<feature type="signal peptide" evidence="4">
    <location>
        <begin position="1"/>
        <end position="23"/>
    </location>
</feature>
<keyword evidence="7" id="KW-1185">Reference proteome</keyword>
<dbReference type="InterPro" id="IPR008258">
    <property type="entry name" value="Transglycosylase_SLT_dom_1"/>
</dbReference>
<evidence type="ECO:0000259" key="5">
    <source>
        <dbReference type="Pfam" id="PF01464"/>
    </source>
</evidence>
<feature type="compositionally biased region" description="Low complexity" evidence="3">
    <location>
        <begin position="47"/>
        <end position="57"/>
    </location>
</feature>
<comment type="similarity">
    <text evidence="1">Belongs to the transglycosylase Slt family.</text>
</comment>
<feature type="chain" id="PRO_5046683436" evidence="4">
    <location>
        <begin position="24"/>
        <end position="217"/>
    </location>
</feature>
<feature type="domain" description="Transglycosylase SLT" evidence="5">
    <location>
        <begin position="93"/>
        <end position="187"/>
    </location>
</feature>
<dbReference type="InterPro" id="IPR023346">
    <property type="entry name" value="Lysozyme-like_dom_sf"/>
</dbReference>
<organism evidence="6 7">
    <name type="scientific">Sphingomonas abietis</name>
    <dbReference type="NCBI Taxonomy" id="3012344"/>
    <lineage>
        <taxon>Bacteria</taxon>
        <taxon>Pseudomonadati</taxon>
        <taxon>Pseudomonadota</taxon>
        <taxon>Alphaproteobacteria</taxon>
        <taxon>Sphingomonadales</taxon>
        <taxon>Sphingomonadaceae</taxon>
        <taxon>Sphingomonas</taxon>
    </lineage>
</organism>
<evidence type="ECO:0000313" key="6">
    <source>
        <dbReference type="EMBL" id="WBO23781.1"/>
    </source>
</evidence>
<evidence type="ECO:0000256" key="4">
    <source>
        <dbReference type="SAM" id="SignalP"/>
    </source>
</evidence>
<dbReference type="SUPFAM" id="SSF53955">
    <property type="entry name" value="Lysozyme-like"/>
    <property type="match status" value="1"/>
</dbReference>
<name>A0ABY7NWJ1_9SPHN</name>
<dbReference type="PANTHER" id="PTHR37423">
    <property type="entry name" value="SOLUBLE LYTIC MUREIN TRANSGLYCOSYLASE-RELATED"/>
    <property type="match status" value="1"/>
</dbReference>
<feature type="region of interest" description="Disordered" evidence="3">
    <location>
        <begin position="47"/>
        <end position="66"/>
    </location>
</feature>
<dbReference type="PANTHER" id="PTHR37423:SF2">
    <property type="entry name" value="MEMBRANE-BOUND LYTIC MUREIN TRANSGLYCOSYLASE C"/>
    <property type="match status" value="1"/>
</dbReference>
<dbReference type="Pfam" id="PF01464">
    <property type="entry name" value="SLT"/>
    <property type="match status" value="1"/>
</dbReference>
<gene>
    <name evidence="6" type="ORF">PBT88_06565</name>
</gene>
<evidence type="ECO:0000256" key="2">
    <source>
        <dbReference type="ARBA" id="ARBA00009387"/>
    </source>
</evidence>
<proteinExistence type="inferred from homology"/>
<accession>A0ABY7NWJ1</accession>
<sequence length="217" mass="22612">MQKFIIFLAWGLLVPVMAVGARADVYQIDDQGAVYVRHMSGDVQWGASGAGRDAGSDQTPSDAAFPDTGMPASAMTLLAAPQVPDAWRPSLLAAASRYGISSDLLAALVWQESRWRPGALSPKGAMGLAQLMPATARALAVDAQNPAANLAGGAQYLRRMLDLFDGDVERALAAYNAGPGRVQRAGGVPAIAETRAYVSNILLHMAPAAVGETGIPK</sequence>
<evidence type="ECO:0000313" key="7">
    <source>
        <dbReference type="Proteomes" id="UP001210865"/>
    </source>
</evidence>
<dbReference type="Gene3D" id="1.10.530.10">
    <property type="match status" value="1"/>
</dbReference>
<keyword evidence="4" id="KW-0732">Signal</keyword>
<dbReference type="RefSeq" id="WP_270078412.1">
    <property type="nucleotide sequence ID" value="NZ_CP115174.1"/>
</dbReference>
<dbReference type="CDD" id="cd00254">
    <property type="entry name" value="LT-like"/>
    <property type="match status" value="1"/>
</dbReference>
<evidence type="ECO:0000256" key="1">
    <source>
        <dbReference type="ARBA" id="ARBA00007734"/>
    </source>
</evidence>
<dbReference type="EMBL" id="CP115174">
    <property type="protein sequence ID" value="WBO23781.1"/>
    <property type="molecule type" value="Genomic_DNA"/>
</dbReference>
<evidence type="ECO:0000256" key="3">
    <source>
        <dbReference type="SAM" id="MobiDB-lite"/>
    </source>
</evidence>
<comment type="similarity">
    <text evidence="2">Belongs to the virb1 family.</text>
</comment>
<dbReference type="Proteomes" id="UP001210865">
    <property type="component" value="Chromosome"/>
</dbReference>
<reference evidence="6 7" key="1">
    <citation type="submission" date="2022-12" db="EMBL/GenBank/DDBJ databases">
        <title>Sphingomonas abieness sp. nov., an endophytic bacterium isolated from Abies koreana.</title>
        <authorList>
            <person name="Jiang L."/>
            <person name="Lee J."/>
        </authorList>
    </citation>
    <scope>NUCLEOTIDE SEQUENCE [LARGE SCALE GENOMIC DNA]</scope>
    <source>
        <strain evidence="7">PAMB 00755</strain>
    </source>
</reference>
<protein>
    <submittedName>
        <fullName evidence="6">Lytic transglycosylase domain-containing protein</fullName>
    </submittedName>
</protein>